<feature type="domain" description="Myb/SANT-like" evidence="1">
    <location>
        <begin position="14"/>
        <end position="106"/>
    </location>
</feature>
<dbReference type="Pfam" id="PF12776">
    <property type="entry name" value="Myb_DNA-bind_3"/>
    <property type="match status" value="1"/>
</dbReference>
<dbReference type="EMBL" id="JARIHO010000017">
    <property type="protein sequence ID" value="KAJ7348629.1"/>
    <property type="molecule type" value="Genomic_DNA"/>
</dbReference>
<comment type="caution">
    <text evidence="2">The sequence shown here is derived from an EMBL/GenBank/DDBJ whole genome shotgun (WGS) entry which is preliminary data.</text>
</comment>
<gene>
    <name evidence="2" type="ORF">DFH08DRAFT_808356</name>
</gene>
<evidence type="ECO:0000313" key="3">
    <source>
        <dbReference type="Proteomes" id="UP001218218"/>
    </source>
</evidence>
<name>A0AAD7ET92_9AGAR</name>
<dbReference type="AlphaFoldDB" id="A0AAD7ET92"/>
<reference evidence="2" key="1">
    <citation type="submission" date="2023-03" db="EMBL/GenBank/DDBJ databases">
        <title>Massive genome expansion in bonnet fungi (Mycena s.s.) driven by repeated elements and novel gene families across ecological guilds.</title>
        <authorList>
            <consortium name="Lawrence Berkeley National Laboratory"/>
            <person name="Harder C.B."/>
            <person name="Miyauchi S."/>
            <person name="Viragh M."/>
            <person name="Kuo A."/>
            <person name="Thoen E."/>
            <person name="Andreopoulos B."/>
            <person name="Lu D."/>
            <person name="Skrede I."/>
            <person name="Drula E."/>
            <person name="Henrissat B."/>
            <person name="Morin E."/>
            <person name="Kohler A."/>
            <person name="Barry K."/>
            <person name="LaButti K."/>
            <person name="Morin E."/>
            <person name="Salamov A."/>
            <person name="Lipzen A."/>
            <person name="Mereny Z."/>
            <person name="Hegedus B."/>
            <person name="Baldrian P."/>
            <person name="Stursova M."/>
            <person name="Weitz H."/>
            <person name="Taylor A."/>
            <person name="Grigoriev I.V."/>
            <person name="Nagy L.G."/>
            <person name="Martin F."/>
            <person name="Kauserud H."/>
        </authorList>
    </citation>
    <scope>NUCLEOTIDE SEQUENCE</scope>
    <source>
        <strain evidence="2">CBHHK002</strain>
    </source>
</reference>
<protein>
    <recommendedName>
        <fullName evidence="1">Myb/SANT-like domain-containing protein</fullName>
    </recommendedName>
</protein>
<dbReference type="Proteomes" id="UP001218218">
    <property type="component" value="Unassembled WGS sequence"/>
</dbReference>
<accession>A0AAD7ET92</accession>
<dbReference type="InterPro" id="IPR024752">
    <property type="entry name" value="Myb/SANT-like_dom"/>
</dbReference>
<organism evidence="2 3">
    <name type="scientific">Mycena albidolilacea</name>
    <dbReference type="NCBI Taxonomy" id="1033008"/>
    <lineage>
        <taxon>Eukaryota</taxon>
        <taxon>Fungi</taxon>
        <taxon>Dikarya</taxon>
        <taxon>Basidiomycota</taxon>
        <taxon>Agaricomycotina</taxon>
        <taxon>Agaricomycetes</taxon>
        <taxon>Agaricomycetidae</taxon>
        <taxon>Agaricales</taxon>
        <taxon>Marasmiineae</taxon>
        <taxon>Mycenaceae</taxon>
        <taxon>Mycena</taxon>
    </lineage>
</organism>
<sequence>MPPNSAEDTTPKAHWIEDETIALIDSLIAKKSMHQSGNGWKPSVWAGVVVLVTAANPEASPKKDQTKCNSKINYLKETFEMYLFVKKYSGIGWDDEDHHATAMEEVIKPFLKVYLHSHVRLASFLSTHGSCAAHHLSAAAAGASPQLHPWLPTLYHLLIPVTLRRRTVASMLDASRHPVPTTQN</sequence>
<evidence type="ECO:0000259" key="1">
    <source>
        <dbReference type="Pfam" id="PF12776"/>
    </source>
</evidence>
<keyword evidence="3" id="KW-1185">Reference proteome</keyword>
<evidence type="ECO:0000313" key="2">
    <source>
        <dbReference type="EMBL" id="KAJ7348629.1"/>
    </source>
</evidence>
<proteinExistence type="predicted"/>